<dbReference type="EMBL" id="JADNYJ010000059">
    <property type="protein sequence ID" value="KAF8896750.1"/>
    <property type="molecule type" value="Genomic_DNA"/>
</dbReference>
<sequence>MSLLEKSMQVMTLSDSVPPHATSGRPSHRAANTVPDQITPPVPSITPESRDRRIFYGFDVSMPWLVEFCEKHADSIKNYNPNWYPTTKAEFALKVLKFLSGVRNLKPVNVLCKVNEPDVRLGEKGYSMCVAVCSSKKSSWDRRPSTAQFERLKGLMGKEPDWFVDVNPNSFYRED</sequence>
<evidence type="ECO:0000256" key="1">
    <source>
        <dbReference type="SAM" id="MobiDB-lite"/>
    </source>
</evidence>
<dbReference type="Proteomes" id="UP000724874">
    <property type="component" value="Unassembled WGS sequence"/>
</dbReference>
<proteinExistence type="predicted"/>
<evidence type="ECO:0000313" key="2">
    <source>
        <dbReference type="EMBL" id="KAF8896750.1"/>
    </source>
</evidence>
<reference evidence="2" key="1">
    <citation type="submission" date="2020-11" db="EMBL/GenBank/DDBJ databases">
        <authorList>
            <consortium name="DOE Joint Genome Institute"/>
            <person name="Ahrendt S."/>
            <person name="Riley R."/>
            <person name="Andreopoulos W."/>
            <person name="LaButti K."/>
            <person name="Pangilinan J."/>
            <person name="Ruiz-duenas F.J."/>
            <person name="Barrasa J.M."/>
            <person name="Sanchez-Garcia M."/>
            <person name="Camarero S."/>
            <person name="Miyauchi S."/>
            <person name="Serrano A."/>
            <person name="Linde D."/>
            <person name="Babiker R."/>
            <person name="Drula E."/>
            <person name="Ayuso-Fernandez I."/>
            <person name="Pacheco R."/>
            <person name="Padilla G."/>
            <person name="Ferreira P."/>
            <person name="Barriuso J."/>
            <person name="Kellner H."/>
            <person name="Castanera R."/>
            <person name="Alfaro M."/>
            <person name="Ramirez L."/>
            <person name="Pisabarro A.G."/>
            <person name="Kuo A."/>
            <person name="Tritt A."/>
            <person name="Lipzen A."/>
            <person name="He G."/>
            <person name="Yan M."/>
            <person name="Ng V."/>
            <person name="Cullen D."/>
            <person name="Martin F."/>
            <person name="Rosso M.-N."/>
            <person name="Henrissat B."/>
            <person name="Hibbett D."/>
            <person name="Martinez A.T."/>
            <person name="Grigoriev I.V."/>
        </authorList>
    </citation>
    <scope>NUCLEOTIDE SEQUENCE</scope>
    <source>
        <strain evidence="2">AH 44721</strain>
    </source>
</reference>
<name>A0A9P5TMS3_GYMJU</name>
<accession>A0A9P5TMS3</accession>
<dbReference type="OrthoDB" id="2609391at2759"/>
<dbReference type="AlphaFoldDB" id="A0A9P5TMS3"/>
<comment type="caution">
    <text evidence="2">The sequence shown here is derived from an EMBL/GenBank/DDBJ whole genome shotgun (WGS) entry which is preliminary data.</text>
</comment>
<evidence type="ECO:0000313" key="3">
    <source>
        <dbReference type="Proteomes" id="UP000724874"/>
    </source>
</evidence>
<feature type="region of interest" description="Disordered" evidence="1">
    <location>
        <begin position="15"/>
        <end position="44"/>
    </location>
</feature>
<protein>
    <submittedName>
        <fullName evidence="2">Uncharacterized protein</fullName>
    </submittedName>
</protein>
<organism evidence="2 3">
    <name type="scientific">Gymnopilus junonius</name>
    <name type="common">Spectacular rustgill mushroom</name>
    <name type="synonym">Gymnopilus spectabilis subsp. junonius</name>
    <dbReference type="NCBI Taxonomy" id="109634"/>
    <lineage>
        <taxon>Eukaryota</taxon>
        <taxon>Fungi</taxon>
        <taxon>Dikarya</taxon>
        <taxon>Basidiomycota</taxon>
        <taxon>Agaricomycotina</taxon>
        <taxon>Agaricomycetes</taxon>
        <taxon>Agaricomycetidae</taxon>
        <taxon>Agaricales</taxon>
        <taxon>Agaricineae</taxon>
        <taxon>Hymenogastraceae</taxon>
        <taxon>Gymnopilus</taxon>
    </lineage>
</organism>
<gene>
    <name evidence="2" type="ORF">CPB84DRAFT_1963073</name>
</gene>
<keyword evidence="3" id="KW-1185">Reference proteome</keyword>